<keyword evidence="2" id="KW-1133">Transmembrane helix</keyword>
<keyword evidence="2" id="KW-0472">Membrane</keyword>
<dbReference type="PANTHER" id="PTHR38848">
    <property type="entry name" value="G-PROTEIN COUPLED RECEPTORS FAMILY 3 PROFILE DOMAIN-CONTAINING PROTEIN"/>
    <property type="match status" value="1"/>
</dbReference>
<proteinExistence type="predicted"/>
<keyword evidence="4" id="KW-1185">Reference proteome</keyword>
<dbReference type="OMA" id="FVWPLFN"/>
<dbReference type="PANTHER" id="PTHR38848:SF3">
    <property type="entry name" value="G-PROTEIN COUPLED RECEPTORS FAMILY 3 PROFILE DOMAIN-CONTAINING PROTEIN"/>
    <property type="match status" value="1"/>
</dbReference>
<feature type="region of interest" description="Disordered" evidence="1">
    <location>
        <begin position="304"/>
        <end position="330"/>
    </location>
</feature>
<feature type="transmembrane region" description="Helical" evidence="2">
    <location>
        <begin position="138"/>
        <end position="158"/>
    </location>
</feature>
<feature type="transmembrane region" description="Helical" evidence="2">
    <location>
        <begin position="63"/>
        <end position="84"/>
    </location>
</feature>
<organism evidence="3 4">
    <name type="scientific">Pycnoporus cinnabarinus</name>
    <name type="common">Cinnabar-red polypore</name>
    <name type="synonym">Trametes cinnabarina</name>
    <dbReference type="NCBI Taxonomy" id="5643"/>
    <lineage>
        <taxon>Eukaryota</taxon>
        <taxon>Fungi</taxon>
        <taxon>Dikarya</taxon>
        <taxon>Basidiomycota</taxon>
        <taxon>Agaricomycotina</taxon>
        <taxon>Agaricomycetes</taxon>
        <taxon>Polyporales</taxon>
        <taxon>Polyporaceae</taxon>
        <taxon>Trametes</taxon>
    </lineage>
</organism>
<dbReference type="Proteomes" id="UP000029665">
    <property type="component" value="Unassembled WGS sequence"/>
</dbReference>
<evidence type="ECO:0000256" key="1">
    <source>
        <dbReference type="SAM" id="MobiDB-lite"/>
    </source>
</evidence>
<keyword evidence="2" id="KW-0812">Transmembrane</keyword>
<feature type="region of interest" description="Disordered" evidence="1">
    <location>
        <begin position="415"/>
        <end position="454"/>
    </location>
</feature>
<sequence>MSSTQHSATHSHAMRFPSVGLEVLSAVIHFLGVSILSFLLAKKVHWPDVSSFHGLSRISWPRILVLINVIDSWLFLFSTGLLVNGTGLELSQTVCLLGILNCIAFYATSKILIYMFLVEKVYVVWSGAARKKRLHSPVYLACLAVVFLYIGVAVYMILGRVSYFRDDGSCVIGLTRPASLTLLTYDLFGRFVNIFLTSLFVWPLFNSKFSRTPHTTRRRPHALAAAVALTTSCINILVLTIMHGRQLGWVCLASCGTDVVINSIVLCWVTSGSKASQGSADGSRNLSSKNVDEDDNIIDCSQVSDRRSSSLMRRRAHSEPPRPTLGGQTGRLARQLSRLFEVRRAAASTHEQDVEQARGEKSSGAVVEGMYENAPGPLLSQPIQVYTSMLKRSNQSLRQHLNDSQVAIRVTETTEVVLDDIPPPRAPMSKRRQPQPQEQLVTPQDDTNAEDSES</sequence>
<dbReference type="HOGENOM" id="CLU_043698_2_1_1"/>
<evidence type="ECO:0000256" key="2">
    <source>
        <dbReference type="SAM" id="Phobius"/>
    </source>
</evidence>
<dbReference type="AlphaFoldDB" id="A0A060SMA3"/>
<evidence type="ECO:0000313" key="3">
    <source>
        <dbReference type="EMBL" id="CDO75662.1"/>
    </source>
</evidence>
<feature type="transmembrane region" description="Helical" evidence="2">
    <location>
        <begin position="96"/>
        <end position="117"/>
    </location>
</feature>
<dbReference type="EMBL" id="CCBP010000283">
    <property type="protein sequence ID" value="CDO75662.1"/>
    <property type="molecule type" value="Genomic_DNA"/>
</dbReference>
<feature type="compositionally biased region" description="Polar residues" evidence="1">
    <location>
        <begin position="434"/>
        <end position="446"/>
    </location>
</feature>
<evidence type="ECO:0000313" key="4">
    <source>
        <dbReference type="Proteomes" id="UP000029665"/>
    </source>
</evidence>
<name>A0A060SMA3_PYCCI</name>
<protein>
    <submittedName>
        <fullName evidence="3">Uncharacterized protein</fullName>
    </submittedName>
</protein>
<dbReference type="OrthoDB" id="3210850at2759"/>
<feature type="transmembrane region" description="Helical" evidence="2">
    <location>
        <begin position="222"/>
        <end position="241"/>
    </location>
</feature>
<reference evidence="3" key="1">
    <citation type="submission" date="2014-01" db="EMBL/GenBank/DDBJ databases">
        <title>The genome of the white-rot fungus Pycnoporus cinnabarinus: a basidiomycete model with a versatile arsenal for lignocellulosic biomass breakdown.</title>
        <authorList>
            <person name="Levasseur A."/>
            <person name="Lomascolo A."/>
            <person name="Ruiz-Duenas F.J."/>
            <person name="Uzan E."/>
            <person name="Piumi F."/>
            <person name="Kues U."/>
            <person name="Ram A.F.J."/>
            <person name="Murat C."/>
            <person name="Haon M."/>
            <person name="Benoit I."/>
            <person name="Arfi Y."/>
            <person name="Chevret D."/>
            <person name="Drula E."/>
            <person name="Kwon M.J."/>
            <person name="Gouret P."/>
            <person name="Lesage-Meessen L."/>
            <person name="Lombard V."/>
            <person name="Mariette J."/>
            <person name="Noirot C."/>
            <person name="Park J."/>
            <person name="Patyshakuliyeva A."/>
            <person name="Wieneger R.A.B."/>
            <person name="Wosten H.A.B."/>
            <person name="Martin F."/>
            <person name="Coutinho P.M."/>
            <person name="de Vries R."/>
            <person name="Martinez A.T."/>
            <person name="Klopp C."/>
            <person name="Pontarotti P."/>
            <person name="Henrissat B."/>
            <person name="Record E."/>
        </authorList>
    </citation>
    <scope>NUCLEOTIDE SEQUENCE [LARGE SCALE GENOMIC DNA]</scope>
    <source>
        <strain evidence="3">BRFM137</strain>
    </source>
</reference>
<comment type="caution">
    <text evidence="3">The sequence shown here is derived from an EMBL/GenBank/DDBJ whole genome shotgun (WGS) entry which is preliminary data.</text>
</comment>
<accession>A0A060SMA3</accession>
<feature type="transmembrane region" description="Helical" evidence="2">
    <location>
        <begin position="178"/>
        <end position="202"/>
    </location>
</feature>
<gene>
    <name evidence="3" type="ORF">BN946_scf184941.g15</name>
</gene>
<feature type="transmembrane region" description="Helical" evidence="2">
    <location>
        <begin position="23"/>
        <end position="42"/>
    </location>
</feature>